<reference evidence="3 4" key="1">
    <citation type="submission" date="2021-03" db="EMBL/GenBank/DDBJ databases">
        <title>Genomic Encyclopedia of Type Strains, Phase IV (KMG-IV): sequencing the most valuable type-strain genomes for metagenomic binning, comparative biology and taxonomic classification.</title>
        <authorList>
            <person name="Goeker M."/>
        </authorList>
    </citation>
    <scope>NUCLEOTIDE SEQUENCE [LARGE SCALE GENOMIC DNA]</scope>
    <source>
        <strain evidence="3 4">DSM 24738</strain>
    </source>
</reference>
<evidence type="ECO:0000256" key="2">
    <source>
        <dbReference type="SAM" id="Phobius"/>
    </source>
</evidence>
<evidence type="ECO:0000256" key="1">
    <source>
        <dbReference type="SAM" id="MobiDB-lite"/>
    </source>
</evidence>
<gene>
    <name evidence="3" type="ORF">J2Z37_001269</name>
</gene>
<keyword evidence="2" id="KW-0472">Membrane</keyword>
<comment type="caution">
    <text evidence="3">The sequence shown here is derived from an EMBL/GenBank/DDBJ whole genome shotgun (WGS) entry which is preliminary data.</text>
</comment>
<feature type="compositionally biased region" description="Polar residues" evidence="1">
    <location>
        <begin position="102"/>
        <end position="112"/>
    </location>
</feature>
<keyword evidence="2" id="KW-1133">Transmembrane helix</keyword>
<dbReference type="Proteomes" id="UP001519343">
    <property type="component" value="Unassembled WGS sequence"/>
</dbReference>
<feature type="transmembrane region" description="Helical" evidence="2">
    <location>
        <begin position="29"/>
        <end position="53"/>
    </location>
</feature>
<proteinExistence type="predicted"/>
<name>A0ABS4GMD4_9BACL</name>
<sequence>MKGISEQRSIIEFPMQQIRYEKLKTYAPYFLVVSILAAFSPIVYLYVVAFLYYEVNQYTHLLGSFLVITIISYFIVFLCMSYFIYLTLLKRRLDKNPRRRNQQNYLPFNNTLPRRKCTKPKRFQ</sequence>
<keyword evidence="4" id="KW-1185">Reference proteome</keyword>
<feature type="region of interest" description="Disordered" evidence="1">
    <location>
        <begin position="100"/>
        <end position="124"/>
    </location>
</feature>
<protein>
    <submittedName>
        <fullName evidence="3">Threonine/homoserine/homoserine lactone efflux protein</fullName>
    </submittedName>
</protein>
<keyword evidence="2" id="KW-0812">Transmembrane</keyword>
<feature type="compositionally biased region" description="Basic residues" evidence="1">
    <location>
        <begin position="113"/>
        <end position="124"/>
    </location>
</feature>
<evidence type="ECO:0000313" key="3">
    <source>
        <dbReference type="EMBL" id="MBP1931272.1"/>
    </source>
</evidence>
<evidence type="ECO:0000313" key="4">
    <source>
        <dbReference type="Proteomes" id="UP001519343"/>
    </source>
</evidence>
<organism evidence="3 4">
    <name type="scientific">Ammoniphilus resinae</name>
    <dbReference type="NCBI Taxonomy" id="861532"/>
    <lineage>
        <taxon>Bacteria</taxon>
        <taxon>Bacillati</taxon>
        <taxon>Bacillota</taxon>
        <taxon>Bacilli</taxon>
        <taxon>Bacillales</taxon>
        <taxon>Paenibacillaceae</taxon>
        <taxon>Aneurinibacillus group</taxon>
        <taxon>Ammoniphilus</taxon>
    </lineage>
</organism>
<feature type="transmembrane region" description="Helical" evidence="2">
    <location>
        <begin position="65"/>
        <end position="89"/>
    </location>
</feature>
<dbReference type="RefSeq" id="WP_209809342.1">
    <property type="nucleotide sequence ID" value="NZ_JAGGKT010000002.1"/>
</dbReference>
<accession>A0ABS4GMD4</accession>
<dbReference type="EMBL" id="JAGGKT010000002">
    <property type="protein sequence ID" value="MBP1931272.1"/>
    <property type="molecule type" value="Genomic_DNA"/>
</dbReference>